<evidence type="ECO:0000256" key="1">
    <source>
        <dbReference type="SAM" id="Coils"/>
    </source>
</evidence>
<accession>A0ABP3XME3</accession>
<feature type="transmembrane region" description="Helical" evidence="2">
    <location>
        <begin position="6"/>
        <end position="28"/>
    </location>
</feature>
<evidence type="ECO:0000313" key="4">
    <source>
        <dbReference type="Proteomes" id="UP001400965"/>
    </source>
</evidence>
<dbReference type="EMBL" id="BAAACP010000020">
    <property type="protein sequence ID" value="GAA0865980.1"/>
    <property type="molecule type" value="Genomic_DNA"/>
</dbReference>
<dbReference type="RefSeq" id="WP_346046654.1">
    <property type="nucleotide sequence ID" value="NZ_BAAACP010000020.1"/>
</dbReference>
<gene>
    <name evidence="3" type="ORF">GCM10008917_25640</name>
</gene>
<sequence>MDKILDPILSALGVAIAGVLVVVIKSVGEVAREFIKIKIEAAEQKIKFTKYNEVIEVGKNIWNIVEEKYRITDNIETLAESKAKTFDKLLLEKFPHLTEKELKEVRQAIAGEYNKGKSMLHEESLRQQATQLIEENNKLKSEKNALDTKLTAISNYVPTENK</sequence>
<dbReference type="Proteomes" id="UP001400965">
    <property type="component" value="Unassembled WGS sequence"/>
</dbReference>
<feature type="coiled-coil region" evidence="1">
    <location>
        <begin position="122"/>
        <end position="149"/>
    </location>
</feature>
<name>A0ABP3XME3_9FIRM</name>
<keyword evidence="4" id="KW-1185">Reference proteome</keyword>
<proteinExistence type="predicted"/>
<comment type="caution">
    <text evidence="3">The sequence shown here is derived from an EMBL/GenBank/DDBJ whole genome shotgun (WGS) entry which is preliminary data.</text>
</comment>
<protein>
    <recommendedName>
        <fullName evidence="5">Cobalt ABC transporter permease</fullName>
    </recommendedName>
</protein>
<keyword evidence="2" id="KW-0812">Transmembrane</keyword>
<evidence type="ECO:0000313" key="3">
    <source>
        <dbReference type="EMBL" id="GAA0865980.1"/>
    </source>
</evidence>
<keyword evidence="2" id="KW-1133">Transmembrane helix</keyword>
<evidence type="ECO:0000256" key="2">
    <source>
        <dbReference type="SAM" id="Phobius"/>
    </source>
</evidence>
<keyword evidence="1" id="KW-0175">Coiled coil</keyword>
<reference evidence="4" key="1">
    <citation type="journal article" date="2019" name="Int. J. Syst. Evol. Microbiol.">
        <title>The Global Catalogue of Microorganisms (GCM) 10K type strain sequencing project: providing services to taxonomists for standard genome sequencing and annotation.</title>
        <authorList>
            <consortium name="The Broad Institute Genomics Platform"/>
            <consortium name="The Broad Institute Genome Sequencing Center for Infectious Disease"/>
            <person name="Wu L."/>
            <person name="Ma J."/>
        </authorList>
    </citation>
    <scope>NUCLEOTIDE SEQUENCE [LARGE SCALE GENOMIC DNA]</scope>
    <source>
        <strain evidence="4">JCM 6486</strain>
    </source>
</reference>
<evidence type="ECO:0008006" key="5">
    <source>
        <dbReference type="Google" id="ProtNLM"/>
    </source>
</evidence>
<keyword evidence="2" id="KW-0472">Membrane</keyword>
<organism evidence="3 4">
    <name type="scientific">Paraclostridium tenue</name>
    <dbReference type="NCBI Taxonomy" id="1737"/>
    <lineage>
        <taxon>Bacteria</taxon>
        <taxon>Bacillati</taxon>
        <taxon>Bacillota</taxon>
        <taxon>Clostridia</taxon>
        <taxon>Peptostreptococcales</taxon>
        <taxon>Peptostreptococcaceae</taxon>
        <taxon>Paraclostridium</taxon>
    </lineage>
</organism>